<proteinExistence type="predicted"/>
<dbReference type="Pfam" id="PF01208">
    <property type="entry name" value="URO-D"/>
    <property type="match status" value="1"/>
</dbReference>
<evidence type="ECO:0000313" key="3">
    <source>
        <dbReference type="EMBL" id="GAI45718.1"/>
    </source>
</evidence>
<dbReference type="AlphaFoldDB" id="X1NQ37"/>
<protein>
    <recommendedName>
        <fullName evidence="2">Uroporphyrinogen decarboxylase (URO-D) domain-containing protein</fullName>
    </recommendedName>
</protein>
<dbReference type="GO" id="GO:0006779">
    <property type="term" value="P:porphyrin-containing compound biosynthetic process"/>
    <property type="evidence" value="ECO:0007669"/>
    <property type="project" value="InterPro"/>
</dbReference>
<feature type="compositionally biased region" description="Polar residues" evidence="1">
    <location>
        <begin position="12"/>
        <end position="24"/>
    </location>
</feature>
<gene>
    <name evidence="3" type="ORF">S06H3_39673</name>
</gene>
<dbReference type="PANTHER" id="PTHR47099">
    <property type="entry name" value="METHYLCOBAMIDE:COM METHYLTRANSFERASE MTBA"/>
    <property type="match status" value="1"/>
</dbReference>
<feature type="non-terminal residue" evidence="3">
    <location>
        <position position="267"/>
    </location>
</feature>
<dbReference type="InterPro" id="IPR000257">
    <property type="entry name" value="Uroporphyrinogen_deCOase"/>
</dbReference>
<accession>X1NQ37</accession>
<dbReference type="InterPro" id="IPR038071">
    <property type="entry name" value="UROD/MetE-like_sf"/>
</dbReference>
<sequence length="267" mass="29702">WEFGGEIKFPSSEWQQAPSVSRSPVETEEDAWKLELPDSKTAGAIPIAMELSRTSKKLGLPIMTPTAGVFTTAGNICGIEKLCRWMVKKPEVAHRLLRLATDHVIAVTQYWVDTFGPNIFAFNSEPSAANQIISPRQFKEFVLPYTQEFHENILAMGIKHIMCHICGEQNLNLPYWAQIPMGDPGIVSFGHEVDLTTAIKYFGNTCVIAGNIEPAVIQEGTHEQVYELCRIAIDKTKHAPRGFILMPGCGFPPKAPPYNLYTMVKAV</sequence>
<evidence type="ECO:0000256" key="1">
    <source>
        <dbReference type="SAM" id="MobiDB-lite"/>
    </source>
</evidence>
<dbReference type="SUPFAM" id="SSF51726">
    <property type="entry name" value="UROD/MetE-like"/>
    <property type="match status" value="1"/>
</dbReference>
<feature type="non-terminal residue" evidence="3">
    <location>
        <position position="1"/>
    </location>
</feature>
<comment type="caution">
    <text evidence="3">The sequence shown here is derived from an EMBL/GenBank/DDBJ whole genome shotgun (WGS) entry which is preliminary data.</text>
</comment>
<evidence type="ECO:0000259" key="2">
    <source>
        <dbReference type="Pfam" id="PF01208"/>
    </source>
</evidence>
<organism evidence="3">
    <name type="scientific">marine sediment metagenome</name>
    <dbReference type="NCBI Taxonomy" id="412755"/>
    <lineage>
        <taxon>unclassified sequences</taxon>
        <taxon>metagenomes</taxon>
        <taxon>ecological metagenomes</taxon>
    </lineage>
</organism>
<dbReference type="PANTHER" id="PTHR47099:SF1">
    <property type="entry name" value="METHYLCOBAMIDE:COM METHYLTRANSFERASE MTBA"/>
    <property type="match status" value="1"/>
</dbReference>
<reference evidence="3" key="1">
    <citation type="journal article" date="2014" name="Front. Microbiol.">
        <title>High frequency of phylogenetically diverse reductive dehalogenase-homologous genes in deep subseafloor sedimentary metagenomes.</title>
        <authorList>
            <person name="Kawai M."/>
            <person name="Futagami T."/>
            <person name="Toyoda A."/>
            <person name="Takaki Y."/>
            <person name="Nishi S."/>
            <person name="Hori S."/>
            <person name="Arai W."/>
            <person name="Tsubouchi T."/>
            <person name="Morono Y."/>
            <person name="Uchiyama I."/>
            <person name="Ito T."/>
            <person name="Fujiyama A."/>
            <person name="Inagaki F."/>
            <person name="Takami H."/>
        </authorList>
    </citation>
    <scope>NUCLEOTIDE SEQUENCE</scope>
    <source>
        <strain evidence="3">Expedition CK06-06</strain>
    </source>
</reference>
<feature type="region of interest" description="Disordered" evidence="1">
    <location>
        <begin position="1"/>
        <end position="28"/>
    </location>
</feature>
<dbReference type="EMBL" id="BARV01024293">
    <property type="protein sequence ID" value="GAI45718.1"/>
    <property type="molecule type" value="Genomic_DNA"/>
</dbReference>
<name>X1NQ37_9ZZZZ</name>
<dbReference type="InterPro" id="IPR052024">
    <property type="entry name" value="Methanogen_methyltrans"/>
</dbReference>
<feature type="domain" description="Uroporphyrinogen decarboxylase (URO-D)" evidence="2">
    <location>
        <begin position="3"/>
        <end position="267"/>
    </location>
</feature>
<dbReference type="Gene3D" id="3.20.20.210">
    <property type="match status" value="1"/>
</dbReference>
<dbReference type="GO" id="GO:0004853">
    <property type="term" value="F:uroporphyrinogen decarboxylase activity"/>
    <property type="evidence" value="ECO:0007669"/>
    <property type="project" value="InterPro"/>
</dbReference>